<proteinExistence type="predicted"/>
<protein>
    <submittedName>
        <fullName evidence="1">Uncharacterized protein</fullName>
    </submittedName>
</protein>
<sequence>MMTLYRLQILIEEICGFFRLNWTVCRQDPRIIYGKANGEQSRQEAGVGIDSSG</sequence>
<comment type="caution">
    <text evidence="1">The sequence shown here is derived from an EMBL/GenBank/DDBJ whole genome shotgun (WGS) entry which is preliminary data.</text>
</comment>
<dbReference type="Proteomes" id="UP001054252">
    <property type="component" value="Unassembled WGS sequence"/>
</dbReference>
<name>A0AAV5L177_9ROSI</name>
<accession>A0AAV5L177</accession>
<evidence type="ECO:0000313" key="1">
    <source>
        <dbReference type="EMBL" id="GKV30716.1"/>
    </source>
</evidence>
<dbReference type="AlphaFoldDB" id="A0AAV5L177"/>
<dbReference type="EMBL" id="BPVZ01000088">
    <property type="protein sequence ID" value="GKV30716.1"/>
    <property type="molecule type" value="Genomic_DNA"/>
</dbReference>
<reference evidence="1 2" key="1">
    <citation type="journal article" date="2021" name="Commun. Biol.">
        <title>The genome of Shorea leprosula (Dipterocarpaceae) highlights the ecological relevance of drought in aseasonal tropical rainforests.</title>
        <authorList>
            <person name="Ng K.K.S."/>
            <person name="Kobayashi M.J."/>
            <person name="Fawcett J.A."/>
            <person name="Hatakeyama M."/>
            <person name="Paape T."/>
            <person name="Ng C.H."/>
            <person name="Ang C.C."/>
            <person name="Tnah L.H."/>
            <person name="Lee C.T."/>
            <person name="Nishiyama T."/>
            <person name="Sese J."/>
            <person name="O'Brien M.J."/>
            <person name="Copetti D."/>
            <person name="Mohd Noor M.I."/>
            <person name="Ong R.C."/>
            <person name="Putra M."/>
            <person name="Sireger I.Z."/>
            <person name="Indrioko S."/>
            <person name="Kosugi Y."/>
            <person name="Izuno A."/>
            <person name="Isagi Y."/>
            <person name="Lee S.L."/>
            <person name="Shimizu K.K."/>
        </authorList>
    </citation>
    <scope>NUCLEOTIDE SEQUENCE [LARGE SCALE GENOMIC DNA]</scope>
    <source>
        <strain evidence="1">214</strain>
    </source>
</reference>
<evidence type="ECO:0000313" key="2">
    <source>
        <dbReference type="Proteomes" id="UP001054252"/>
    </source>
</evidence>
<organism evidence="1 2">
    <name type="scientific">Rubroshorea leprosula</name>
    <dbReference type="NCBI Taxonomy" id="152421"/>
    <lineage>
        <taxon>Eukaryota</taxon>
        <taxon>Viridiplantae</taxon>
        <taxon>Streptophyta</taxon>
        <taxon>Embryophyta</taxon>
        <taxon>Tracheophyta</taxon>
        <taxon>Spermatophyta</taxon>
        <taxon>Magnoliopsida</taxon>
        <taxon>eudicotyledons</taxon>
        <taxon>Gunneridae</taxon>
        <taxon>Pentapetalae</taxon>
        <taxon>rosids</taxon>
        <taxon>malvids</taxon>
        <taxon>Malvales</taxon>
        <taxon>Dipterocarpaceae</taxon>
        <taxon>Rubroshorea</taxon>
    </lineage>
</organism>
<keyword evidence="2" id="KW-1185">Reference proteome</keyword>
<gene>
    <name evidence="1" type="ORF">SLEP1_g39501</name>
</gene>